<dbReference type="AlphaFoldDB" id="A0A512H8Q4"/>
<organism evidence="1 2">
    <name type="scientific">Pararhodospirillum oryzae</name>
    <dbReference type="NCBI Taxonomy" id="478448"/>
    <lineage>
        <taxon>Bacteria</taxon>
        <taxon>Pseudomonadati</taxon>
        <taxon>Pseudomonadota</taxon>
        <taxon>Alphaproteobacteria</taxon>
        <taxon>Rhodospirillales</taxon>
        <taxon>Rhodospirillaceae</taxon>
        <taxon>Pararhodospirillum</taxon>
    </lineage>
</organism>
<dbReference type="EMBL" id="BJZO01000050">
    <property type="protein sequence ID" value="GEO81837.1"/>
    <property type="molecule type" value="Genomic_DNA"/>
</dbReference>
<keyword evidence="2" id="KW-1185">Reference proteome</keyword>
<name>A0A512H8Q4_9PROT</name>
<dbReference type="OrthoDB" id="5365713at2"/>
<accession>A0A512H8Q4</accession>
<protein>
    <submittedName>
        <fullName evidence="1">Uncharacterized protein</fullName>
    </submittedName>
</protein>
<evidence type="ECO:0000313" key="2">
    <source>
        <dbReference type="Proteomes" id="UP000321567"/>
    </source>
</evidence>
<evidence type="ECO:0000313" key="1">
    <source>
        <dbReference type="EMBL" id="GEO81837.1"/>
    </source>
</evidence>
<dbReference type="NCBIfam" id="NF038262">
    <property type="entry name" value="SiaB_fam_kinase"/>
    <property type="match status" value="1"/>
</dbReference>
<gene>
    <name evidence="1" type="ORF">ROR02_19680</name>
</gene>
<reference evidence="1 2" key="1">
    <citation type="submission" date="2019-07" db="EMBL/GenBank/DDBJ databases">
        <title>Whole genome shotgun sequence of Rhodospirillum oryzae NBRC 107573.</title>
        <authorList>
            <person name="Hosoyama A."/>
            <person name="Uohara A."/>
            <person name="Ohji S."/>
            <person name="Ichikawa N."/>
        </authorList>
    </citation>
    <scope>NUCLEOTIDE SEQUENCE [LARGE SCALE GENOMIC DNA]</scope>
    <source>
        <strain evidence="1 2">NBRC 107573</strain>
    </source>
</reference>
<proteinExistence type="predicted"/>
<dbReference type="InterPro" id="IPR046239">
    <property type="entry name" value="DUF6272"/>
</dbReference>
<dbReference type="Pfam" id="PF19788">
    <property type="entry name" value="DUF6272"/>
    <property type="match status" value="1"/>
</dbReference>
<sequence length="187" mass="20909">MASLADDLYQLKSQFDRDNLLFCYSGFFTQEVLEGIGVALRAKLAVEQTERRVAKNLFSVFVEQVQNVVRYSAEKDEGDSEQGGETVLRYGILLVGRRAGGYFVSCGNLVRDEDVERLRGELAIIETLSREELMIQYKQALRRPPPPGCKGANVGFLDIARLAGGGVEFDFTQVREGYSFFAMNALM</sequence>
<comment type="caution">
    <text evidence="1">The sequence shown here is derived from an EMBL/GenBank/DDBJ whole genome shotgun (WGS) entry which is preliminary data.</text>
</comment>
<dbReference type="Proteomes" id="UP000321567">
    <property type="component" value="Unassembled WGS sequence"/>
</dbReference>
<dbReference type="RefSeq" id="WP_147163860.1">
    <property type="nucleotide sequence ID" value="NZ_BJZO01000050.1"/>
</dbReference>